<dbReference type="VEuPathDB" id="PlasmoDB:PCHAS_1416500"/>
<protein>
    <submittedName>
        <fullName evidence="6">ADP-ribosylation factor, putative</fullName>
    </submittedName>
</protein>
<organism evidence="6 9">
    <name type="scientific">Plasmodium chabaudi chabaudi</name>
    <dbReference type="NCBI Taxonomy" id="31271"/>
    <lineage>
        <taxon>Eukaryota</taxon>
        <taxon>Sar</taxon>
        <taxon>Alveolata</taxon>
        <taxon>Apicomplexa</taxon>
        <taxon>Aconoidasida</taxon>
        <taxon>Haemosporida</taxon>
        <taxon>Plasmodiidae</taxon>
        <taxon>Plasmodium</taxon>
        <taxon>Plasmodium (Vinckeia)</taxon>
    </lineage>
</organism>
<evidence type="ECO:0000313" key="8">
    <source>
        <dbReference type="Proteomes" id="UP000071118"/>
    </source>
</evidence>
<dbReference type="SMART" id="SM00177">
    <property type="entry name" value="ARF"/>
    <property type="match status" value="1"/>
</dbReference>
<evidence type="ECO:0000256" key="4">
    <source>
        <dbReference type="PIRSR" id="PIRSR606689-2"/>
    </source>
</evidence>
<dbReference type="GO" id="GO:0046872">
    <property type="term" value="F:metal ion binding"/>
    <property type="evidence" value="ECO:0007669"/>
    <property type="project" value="UniProtKB-KW"/>
</dbReference>
<evidence type="ECO:0000256" key="1">
    <source>
        <dbReference type="ARBA" id="ARBA00022741"/>
    </source>
</evidence>
<evidence type="ECO:0000256" key="3">
    <source>
        <dbReference type="PIRSR" id="PIRSR606689-1"/>
    </source>
</evidence>
<dbReference type="PROSITE" id="PS51417">
    <property type="entry name" value="ARF"/>
    <property type="match status" value="1"/>
</dbReference>
<gene>
    <name evidence="5" type="ORF">PCHAJ_000433200</name>
    <name evidence="7" type="ORF">PCHAS_1416500</name>
    <name evidence="6" type="ORF">PCHCB_000437700</name>
</gene>
<dbReference type="Pfam" id="PF00025">
    <property type="entry name" value="Arf"/>
    <property type="match status" value="1"/>
</dbReference>
<dbReference type="Proteomes" id="UP000071118">
    <property type="component" value="Chromosome 14"/>
</dbReference>
<sequence>MNIFEFIKKHFMFIFFMIYRFFNIKYPIKKKFIIFGLPSSGKTSIIYFFKLGYLITSVKTYFINEEKFTLKINRDKNHNEEKNYEINFYEIGHNCSYNLIKEYADISDDVIYIIDSIHKDKLCECREDFIRILYEFRFIYRKCKFLIFMNKQDSNGCLKPEEIINYFALPNELQYRCKFIPSSTLSGQGLNEGLEWLLNYNIFSEKEDIMERRKKLYDY</sequence>
<dbReference type="EMBL" id="LT608180">
    <property type="protein sequence ID" value="SCM26037.1"/>
    <property type="molecule type" value="Genomic_DNA"/>
</dbReference>
<evidence type="ECO:0000313" key="7">
    <source>
        <dbReference type="EMBL" id="VTZ70842.1"/>
    </source>
</evidence>
<dbReference type="GO" id="GO:0003924">
    <property type="term" value="F:GTPase activity"/>
    <property type="evidence" value="ECO:0007669"/>
    <property type="project" value="InterPro"/>
</dbReference>
<evidence type="ECO:0000313" key="5">
    <source>
        <dbReference type="EMBL" id="SCM26037.1"/>
    </source>
</evidence>
<evidence type="ECO:0000256" key="2">
    <source>
        <dbReference type="ARBA" id="ARBA00023134"/>
    </source>
</evidence>
<dbReference type="EMBL" id="LK022891">
    <property type="protein sequence ID" value="VTZ70842.1"/>
    <property type="molecule type" value="Genomic_DNA"/>
</dbReference>
<keyword evidence="1 3" id="KW-0547">Nucleotide-binding</keyword>
<keyword evidence="8" id="KW-1185">Reference proteome</keyword>
<keyword evidence="4" id="KW-0479">Metal-binding</keyword>
<dbReference type="GO" id="GO:0005525">
    <property type="term" value="F:GTP binding"/>
    <property type="evidence" value="ECO:0007669"/>
    <property type="project" value="UniProtKB-KW"/>
</dbReference>
<dbReference type="EMBL" id="LT608166">
    <property type="protein sequence ID" value="SCN62796.1"/>
    <property type="molecule type" value="Genomic_DNA"/>
</dbReference>
<dbReference type="Proteomes" id="UP000507163">
    <property type="component" value="Chromosome 14"/>
</dbReference>
<dbReference type="PANTHER" id="PTHR11711">
    <property type="entry name" value="ADP RIBOSYLATION FACTOR-RELATED"/>
    <property type="match status" value="1"/>
</dbReference>
<evidence type="ECO:0000313" key="10">
    <source>
        <dbReference type="Proteomes" id="UP000507163"/>
    </source>
</evidence>
<reference evidence="7" key="2">
    <citation type="submission" date="2014-05" db="EMBL/GenBank/DDBJ databases">
        <authorList>
            <person name="Aslett M.A."/>
            <person name="De Silva N."/>
        </authorList>
    </citation>
    <scope>NUCLEOTIDE SEQUENCE</scope>
    <source>
        <strain evidence="7">AS</strain>
    </source>
</reference>
<dbReference type="KEGG" id="pcb:PCHAS_1416500"/>
<dbReference type="AlphaFoldDB" id="A0A077TQQ2"/>
<keyword evidence="4" id="KW-0460">Magnesium</keyword>
<feature type="binding site" evidence="3">
    <location>
        <begin position="36"/>
        <end position="43"/>
    </location>
    <ligand>
        <name>GTP</name>
        <dbReference type="ChEBI" id="CHEBI:37565"/>
    </ligand>
</feature>
<dbReference type="SUPFAM" id="SSF52540">
    <property type="entry name" value="P-loop containing nucleoside triphosphate hydrolases"/>
    <property type="match status" value="1"/>
</dbReference>
<dbReference type="RefSeq" id="XP_016654869.1">
    <property type="nucleotide sequence ID" value="XM_016799601.1"/>
</dbReference>
<feature type="binding site" evidence="4">
    <location>
        <position position="43"/>
    </location>
    <ligand>
        <name>Mg(2+)</name>
        <dbReference type="ChEBI" id="CHEBI:18420"/>
    </ligand>
</feature>
<evidence type="ECO:0000313" key="6">
    <source>
        <dbReference type="EMBL" id="SCN62796.1"/>
    </source>
</evidence>
<dbReference type="OrthoDB" id="442317at2759"/>
<dbReference type="Gene3D" id="3.40.50.300">
    <property type="entry name" value="P-loop containing nucleotide triphosphate hydrolases"/>
    <property type="match status" value="1"/>
</dbReference>
<name>A0A077TQQ2_PLACU</name>
<dbReference type="GeneID" id="27795105"/>
<proteinExistence type="predicted"/>
<keyword evidence="2 3" id="KW-0342">GTP-binding</keyword>
<reference evidence="7 8" key="1">
    <citation type="journal article" date="2014" name="BMC Biol.">
        <title>A comprehensive evaluation of rodent malaria parasite genomes and gene expression.</title>
        <authorList>
            <person name="Otto T.D."/>
            <person name="Bohme U."/>
            <person name="Jackson A.P."/>
            <person name="Hunt M."/>
            <person name="Franke-Fayard B."/>
            <person name="Hoeijmakers W.A."/>
            <person name="Religa A.A."/>
            <person name="Robertson L."/>
            <person name="Sanders M."/>
            <person name="Ogun S.A."/>
            <person name="Cunningham D."/>
            <person name="Erhart A."/>
            <person name="Billker O."/>
            <person name="Khan S.M."/>
            <person name="Stunnenberg H.G."/>
            <person name="Langhorne J."/>
            <person name="Holder A.A."/>
            <person name="Waters A.P."/>
            <person name="Newbold C.I."/>
            <person name="Pain A."/>
            <person name="Berriman M."/>
            <person name="Janse C.J."/>
        </authorList>
    </citation>
    <scope>NUCLEOTIDE SEQUENCE [LARGE SCALE GENOMIC DNA]</scope>
    <source>
        <strain evidence="7 8">AS</strain>
    </source>
</reference>
<reference evidence="9 10" key="3">
    <citation type="submission" date="2016-08" db="EMBL/GenBank/DDBJ databases">
        <authorList>
            <consortium name="Pathogen Informatics"/>
        </authorList>
    </citation>
    <scope>NUCLEOTIDE SEQUENCE [LARGE SCALE GENOMIC DNA]</scope>
    <source>
        <strain evidence="5 10">AJ</strain>
        <strain evidence="7">AS</strain>
        <strain evidence="6 9">CB</strain>
    </source>
</reference>
<accession>A0A077TQQ2</accession>
<dbReference type="InterPro" id="IPR027417">
    <property type="entry name" value="P-loop_NTPase"/>
</dbReference>
<dbReference type="Proteomes" id="UP000195489">
    <property type="component" value="Chromosome 14"/>
</dbReference>
<evidence type="ECO:0000313" key="9">
    <source>
        <dbReference type="Proteomes" id="UP000195489"/>
    </source>
</evidence>
<dbReference type="InterPro" id="IPR006689">
    <property type="entry name" value="Small_GTPase_ARF/SAR"/>
</dbReference>
<dbReference type="InterPro" id="IPR024156">
    <property type="entry name" value="Small_GTPase_ARF"/>
</dbReference>
<feature type="binding site" evidence="3">
    <location>
        <begin position="150"/>
        <end position="153"/>
    </location>
    <ligand>
        <name>GTP</name>
        <dbReference type="ChEBI" id="CHEBI:37565"/>
    </ligand>
</feature>